<comment type="similarity">
    <text evidence="1 2">Belongs to the serpin family.</text>
</comment>
<proteinExistence type="inferred from homology"/>
<dbReference type="EMBL" id="LWDX02038073">
    <property type="protein sequence ID" value="OEL25134.1"/>
    <property type="molecule type" value="Genomic_DNA"/>
</dbReference>
<keyword evidence="5" id="KW-1185">Reference proteome</keyword>
<dbReference type="SUPFAM" id="SSF56574">
    <property type="entry name" value="Serpins"/>
    <property type="match status" value="1"/>
</dbReference>
<evidence type="ECO:0000256" key="2">
    <source>
        <dbReference type="RuleBase" id="RU000411"/>
    </source>
</evidence>
<feature type="domain" description="Serpin" evidence="3">
    <location>
        <begin position="16"/>
        <end position="335"/>
    </location>
</feature>
<name>A0A1E5VJ87_9POAL</name>
<dbReference type="InterPro" id="IPR042178">
    <property type="entry name" value="Serpin_sf_1"/>
</dbReference>
<dbReference type="Gene3D" id="3.30.497.10">
    <property type="entry name" value="Antithrombin, subunit I, domain 2"/>
    <property type="match status" value="1"/>
</dbReference>
<dbReference type="Gene3D" id="2.30.39.10">
    <property type="entry name" value="Alpha-1-antitrypsin, domain 1"/>
    <property type="match status" value="1"/>
</dbReference>
<dbReference type="PANTHER" id="PTHR11461">
    <property type="entry name" value="SERINE PROTEASE INHIBITOR, SERPIN"/>
    <property type="match status" value="1"/>
</dbReference>
<organism evidence="4 5">
    <name type="scientific">Dichanthelium oligosanthes</name>
    <dbReference type="NCBI Taxonomy" id="888268"/>
    <lineage>
        <taxon>Eukaryota</taxon>
        <taxon>Viridiplantae</taxon>
        <taxon>Streptophyta</taxon>
        <taxon>Embryophyta</taxon>
        <taxon>Tracheophyta</taxon>
        <taxon>Spermatophyta</taxon>
        <taxon>Magnoliopsida</taxon>
        <taxon>Liliopsida</taxon>
        <taxon>Poales</taxon>
        <taxon>Poaceae</taxon>
        <taxon>PACMAD clade</taxon>
        <taxon>Panicoideae</taxon>
        <taxon>Panicodae</taxon>
        <taxon>Paniceae</taxon>
        <taxon>Dichantheliinae</taxon>
        <taxon>Dichanthelium</taxon>
    </lineage>
</organism>
<dbReference type="STRING" id="888268.A0A1E5VJ87"/>
<reference evidence="4 5" key="1">
    <citation type="submission" date="2016-09" db="EMBL/GenBank/DDBJ databases">
        <title>The draft genome of Dichanthelium oligosanthes: A C3 panicoid grass species.</title>
        <authorList>
            <person name="Studer A.J."/>
            <person name="Schnable J.C."/>
            <person name="Brutnell T.P."/>
        </authorList>
    </citation>
    <scope>NUCLEOTIDE SEQUENCE [LARGE SCALE GENOMIC DNA]</scope>
    <source>
        <strain evidence="5">cv. Kellogg 1175</strain>
        <tissue evidence="4">Leaf</tissue>
    </source>
</reference>
<evidence type="ECO:0000313" key="4">
    <source>
        <dbReference type="EMBL" id="OEL25134.1"/>
    </source>
</evidence>
<dbReference type="GO" id="GO:0005615">
    <property type="term" value="C:extracellular space"/>
    <property type="evidence" value="ECO:0007669"/>
    <property type="project" value="InterPro"/>
</dbReference>
<evidence type="ECO:0000313" key="5">
    <source>
        <dbReference type="Proteomes" id="UP000095767"/>
    </source>
</evidence>
<dbReference type="InterPro" id="IPR036186">
    <property type="entry name" value="Serpin_sf"/>
</dbReference>
<sequence length="336" mass="35229">MAAAAAALDGQTALALRLAKHLAPSPADDGSAANVNFSPVSVHAALSLVAAGAERGATLDQLLAFLGAPSVAALSFIGSRVSDHVLADGSYFDGGARVLFVGGVWVDASSGGIADAFRGVAAESYEAHQVQTVNVTYEPEAAVKIINECVKKATGVDGIIFASDVVGTATDLVLASAVCFSGAWLHSFHPRGTWPGTFHRLDGSHGEANFMTAFDAMHVACVDGFKVLKLPYRGGRMLKVKAVRVVRGCETCYSMFVFLPDTRDGIAATVDAVTTAPASLQGILAQMTERTVHVKLPKFEISFNWDGLERDLRRLGLSVPFSPEEADLQGMCVGDC</sequence>
<dbReference type="PANTHER" id="PTHR11461:SF313">
    <property type="entry name" value="SERPIN-Z5-RELATED"/>
    <property type="match status" value="1"/>
</dbReference>
<dbReference type="Pfam" id="PF00079">
    <property type="entry name" value="Serpin"/>
    <property type="match status" value="1"/>
</dbReference>
<accession>A0A1E5VJ87</accession>
<dbReference type="OrthoDB" id="1063785at2759"/>
<evidence type="ECO:0000259" key="3">
    <source>
        <dbReference type="SMART" id="SM00093"/>
    </source>
</evidence>
<dbReference type="AlphaFoldDB" id="A0A1E5VJ87"/>
<gene>
    <name evidence="4" type="ORF">BAE44_0013848</name>
</gene>
<dbReference type="GO" id="GO:0004867">
    <property type="term" value="F:serine-type endopeptidase inhibitor activity"/>
    <property type="evidence" value="ECO:0007669"/>
    <property type="project" value="InterPro"/>
</dbReference>
<dbReference type="Proteomes" id="UP000095767">
    <property type="component" value="Unassembled WGS sequence"/>
</dbReference>
<dbReference type="SMART" id="SM00093">
    <property type="entry name" value="SERPIN"/>
    <property type="match status" value="1"/>
</dbReference>
<evidence type="ECO:0000256" key="1">
    <source>
        <dbReference type="ARBA" id="ARBA00009500"/>
    </source>
</evidence>
<dbReference type="InterPro" id="IPR042185">
    <property type="entry name" value="Serpin_sf_2"/>
</dbReference>
<protein>
    <submittedName>
        <fullName evidence="4">Serpin-Z2A</fullName>
    </submittedName>
</protein>
<comment type="caution">
    <text evidence="4">The sequence shown here is derived from an EMBL/GenBank/DDBJ whole genome shotgun (WGS) entry which is preliminary data.</text>
</comment>
<dbReference type="InterPro" id="IPR000215">
    <property type="entry name" value="Serpin_fam"/>
</dbReference>
<dbReference type="InterPro" id="IPR023796">
    <property type="entry name" value="Serpin_dom"/>
</dbReference>